<organism evidence="2 3">
    <name type="scientific">Amycolatopsis xylanica</name>
    <dbReference type="NCBI Taxonomy" id="589385"/>
    <lineage>
        <taxon>Bacteria</taxon>
        <taxon>Bacillati</taxon>
        <taxon>Actinomycetota</taxon>
        <taxon>Actinomycetes</taxon>
        <taxon>Pseudonocardiales</taxon>
        <taxon>Pseudonocardiaceae</taxon>
        <taxon>Amycolatopsis</taxon>
    </lineage>
</organism>
<gene>
    <name evidence="2" type="ORF">SAMN05421504_107288</name>
</gene>
<feature type="domain" description="B12-binding" evidence="1">
    <location>
        <begin position="28"/>
        <end position="165"/>
    </location>
</feature>
<dbReference type="InterPro" id="IPR036724">
    <property type="entry name" value="Cobalamin-bd_sf"/>
</dbReference>
<reference evidence="2 3" key="1">
    <citation type="submission" date="2016-10" db="EMBL/GenBank/DDBJ databases">
        <authorList>
            <person name="de Groot N.N."/>
        </authorList>
    </citation>
    <scope>NUCLEOTIDE SEQUENCE [LARGE SCALE GENOMIC DNA]</scope>
    <source>
        <strain evidence="2 3">CPCC 202699</strain>
    </source>
</reference>
<dbReference type="InterPro" id="IPR006158">
    <property type="entry name" value="Cobalamin-bd"/>
</dbReference>
<dbReference type="GO" id="GO:0031419">
    <property type="term" value="F:cobalamin binding"/>
    <property type="evidence" value="ECO:0007669"/>
    <property type="project" value="InterPro"/>
</dbReference>
<evidence type="ECO:0000313" key="3">
    <source>
        <dbReference type="Proteomes" id="UP000199515"/>
    </source>
</evidence>
<sequence>MTSMLNKNSTVTYLPGCSPFDAPQVAEKETVVVTSVASDSHTWNLVYLQLLIEELGYEVVNLGPCVPDELMVSECRDIDPAMVVISSVNGHGYQDGMRVVGQLREALGDTPMVIGGKLGIAAGGDTSFLDELLEAGFDDVFEDGVRGVEEFKAFVASIPARTARRTATVTPLRRVA</sequence>
<dbReference type="PROSITE" id="PS51332">
    <property type="entry name" value="B12_BINDING"/>
    <property type="match status" value="1"/>
</dbReference>
<protein>
    <submittedName>
        <fullName evidence="2">Methylaspartate mutase sigma subunit</fullName>
    </submittedName>
</protein>
<dbReference type="Pfam" id="PF02310">
    <property type="entry name" value="B12-binding"/>
    <property type="match status" value="1"/>
</dbReference>
<name>A0A1H3NGM3_9PSEU</name>
<dbReference type="Gene3D" id="3.40.50.280">
    <property type="entry name" value="Cobalamin-binding domain"/>
    <property type="match status" value="1"/>
</dbReference>
<dbReference type="GO" id="GO:0046872">
    <property type="term" value="F:metal ion binding"/>
    <property type="evidence" value="ECO:0007669"/>
    <property type="project" value="InterPro"/>
</dbReference>
<dbReference type="Proteomes" id="UP000199515">
    <property type="component" value="Unassembled WGS sequence"/>
</dbReference>
<dbReference type="EMBL" id="FNON01000007">
    <property type="protein sequence ID" value="SDY88046.1"/>
    <property type="molecule type" value="Genomic_DNA"/>
</dbReference>
<keyword evidence="3" id="KW-1185">Reference proteome</keyword>
<accession>A0A1H3NGM3</accession>
<evidence type="ECO:0000313" key="2">
    <source>
        <dbReference type="EMBL" id="SDY88046.1"/>
    </source>
</evidence>
<proteinExistence type="predicted"/>
<dbReference type="SUPFAM" id="SSF52242">
    <property type="entry name" value="Cobalamin (vitamin B12)-binding domain"/>
    <property type="match status" value="1"/>
</dbReference>
<dbReference type="AlphaFoldDB" id="A0A1H3NGM3"/>
<dbReference type="RefSeq" id="WP_245757584.1">
    <property type="nucleotide sequence ID" value="NZ_FNON01000007.1"/>
</dbReference>
<evidence type="ECO:0000259" key="1">
    <source>
        <dbReference type="PROSITE" id="PS51332"/>
    </source>
</evidence>
<dbReference type="STRING" id="589385.SAMN05421504_107288"/>